<evidence type="ECO:0000256" key="7">
    <source>
        <dbReference type="ARBA" id="ARBA00022927"/>
    </source>
</evidence>
<evidence type="ECO:0000313" key="13">
    <source>
        <dbReference type="Proteomes" id="UP000653472"/>
    </source>
</evidence>
<evidence type="ECO:0000256" key="9">
    <source>
        <dbReference type="ARBA" id="ARBA00023136"/>
    </source>
</evidence>
<name>A0A969WAV5_9GAMM</name>
<reference evidence="12" key="1">
    <citation type="submission" date="2020-03" db="EMBL/GenBank/DDBJ databases">
        <title>Solimonas marina sp. nov., isolated from deep seawater of the Pacific Ocean.</title>
        <authorList>
            <person name="Liu X."/>
            <person name="Lai Q."/>
            <person name="Sun F."/>
            <person name="Gai Y."/>
            <person name="Li G."/>
            <person name="Shao Z."/>
        </authorList>
    </citation>
    <scope>NUCLEOTIDE SEQUENCE</scope>
    <source>
        <strain evidence="12">C16B3</strain>
    </source>
</reference>
<dbReference type="Pfam" id="PF04612">
    <property type="entry name" value="T2SSM"/>
    <property type="match status" value="1"/>
</dbReference>
<organism evidence="12 13">
    <name type="scientific">Solimonas marina</name>
    <dbReference type="NCBI Taxonomy" id="2714601"/>
    <lineage>
        <taxon>Bacteria</taxon>
        <taxon>Pseudomonadati</taxon>
        <taxon>Pseudomonadota</taxon>
        <taxon>Gammaproteobacteria</taxon>
        <taxon>Nevskiales</taxon>
        <taxon>Nevskiaceae</taxon>
        <taxon>Solimonas</taxon>
    </lineage>
</organism>
<evidence type="ECO:0000256" key="4">
    <source>
        <dbReference type="ARBA" id="ARBA00022475"/>
    </source>
</evidence>
<evidence type="ECO:0000256" key="5">
    <source>
        <dbReference type="ARBA" id="ARBA00022519"/>
    </source>
</evidence>
<evidence type="ECO:0000256" key="11">
    <source>
        <dbReference type="SAM" id="Phobius"/>
    </source>
</evidence>
<dbReference type="Proteomes" id="UP000653472">
    <property type="component" value="Unassembled WGS sequence"/>
</dbReference>
<dbReference type="RefSeq" id="WP_168148463.1">
    <property type="nucleotide sequence ID" value="NZ_JAAVXB010000006.1"/>
</dbReference>
<dbReference type="InterPro" id="IPR007690">
    <property type="entry name" value="T2SS_GspM"/>
</dbReference>
<keyword evidence="3 10" id="KW-0813">Transport</keyword>
<proteinExistence type="inferred from homology"/>
<evidence type="ECO:0000256" key="3">
    <source>
        <dbReference type="ARBA" id="ARBA00022448"/>
    </source>
</evidence>
<evidence type="ECO:0000256" key="1">
    <source>
        <dbReference type="ARBA" id="ARBA00004377"/>
    </source>
</evidence>
<dbReference type="GO" id="GO:0005886">
    <property type="term" value="C:plasma membrane"/>
    <property type="evidence" value="ECO:0007669"/>
    <property type="project" value="UniProtKB-SubCell"/>
</dbReference>
<keyword evidence="4 10" id="KW-1003">Cell membrane</keyword>
<comment type="similarity">
    <text evidence="2 10">Belongs to the GSP M family.</text>
</comment>
<protein>
    <recommendedName>
        <fullName evidence="10">Type II secretion system protein M</fullName>
        <shortName evidence="10">T2SS protein M</shortName>
    </recommendedName>
    <alternativeName>
        <fullName evidence="10">General secretion pathway protein M</fullName>
    </alternativeName>
</protein>
<dbReference type="Gene3D" id="3.30.1360.100">
    <property type="entry name" value="General secretion pathway protein M, EpsM"/>
    <property type="match status" value="1"/>
</dbReference>
<gene>
    <name evidence="12" type="ORF">G7Y82_12520</name>
</gene>
<evidence type="ECO:0000313" key="12">
    <source>
        <dbReference type="EMBL" id="NKF23143.1"/>
    </source>
</evidence>
<evidence type="ECO:0000256" key="6">
    <source>
        <dbReference type="ARBA" id="ARBA00022692"/>
    </source>
</evidence>
<keyword evidence="7 10" id="KW-0653">Protein transport</keyword>
<dbReference type="InterPro" id="IPR023229">
    <property type="entry name" value="T2SS_M_periplasmic_sf"/>
</dbReference>
<keyword evidence="5 10" id="KW-0997">Cell inner membrane</keyword>
<keyword evidence="8 11" id="KW-1133">Transmembrane helix</keyword>
<feature type="transmembrane region" description="Helical" evidence="11">
    <location>
        <begin position="29"/>
        <end position="47"/>
    </location>
</feature>
<comment type="subcellular location">
    <subcellularLocation>
        <location evidence="1">Cell inner membrane</location>
        <topology evidence="1">Single-pass membrane protein</topology>
    </subcellularLocation>
</comment>
<accession>A0A969WAV5</accession>
<comment type="caution">
    <text evidence="12">The sequence shown here is derived from an EMBL/GenBank/DDBJ whole genome shotgun (WGS) entry which is preliminary data.</text>
</comment>
<dbReference type="EMBL" id="JAAVXB010000006">
    <property type="protein sequence ID" value="NKF23143.1"/>
    <property type="molecule type" value="Genomic_DNA"/>
</dbReference>
<dbReference type="AlphaFoldDB" id="A0A969WAV5"/>
<dbReference type="GO" id="GO:0015628">
    <property type="term" value="P:protein secretion by the type II secretion system"/>
    <property type="evidence" value="ECO:0007669"/>
    <property type="project" value="InterPro"/>
</dbReference>
<dbReference type="SUPFAM" id="SSF103054">
    <property type="entry name" value="General secretion pathway protein M, EpsM"/>
    <property type="match status" value="1"/>
</dbReference>
<comment type="function">
    <text evidence="10">Inner membrane component of the type II secretion system required for the energy-dependent secretion of extracellular factors such as proteases and toxins from the periplasm.</text>
</comment>
<evidence type="ECO:0000256" key="2">
    <source>
        <dbReference type="ARBA" id="ARBA00010637"/>
    </source>
</evidence>
<dbReference type="PIRSF" id="PIRSF006291">
    <property type="entry name" value="GspM"/>
    <property type="match status" value="1"/>
</dbReference>
<sequence>MNAKFNATLEQWQSRATAAYEQLQPRERIIVLSGAAVLIVMILYLAIWEPLVVSRKQDIEALQSSRALATRIEMAASLAQSHSQGKVDRSATLLSVVDQTTRSGTLGKAPSRVQPEGSGEHEVRVWFDDVPFDNCMRWLGELQSHYGIHVSSTEIDTGSAPGLVNARFTLSR</sequence>
<evidence type="ECO:0000256" key="8">
    <source>
        <dbReference type="ARBA" id="ARBA00022989"/>
    </source>
</evidence>
<keyword evidence="9 10" id="KW-0472">Membrane</keyword>
<dbReference type="GO" id="GO:0015627">
    <property type="term" value="C:type II protein secretion system complex"/>
    <property type="evidence" value="ECO:0007669"/>
    <property type="project" value="InterPro"/>
</dbReference>
<keyword evidence="6 11" id="KW-0812">Transmembrane</keyword>
<evidence type="ECO:0000256" key="10">
    <source>
        <dbReference type="PIRNR" id="PIRNR006291"/>
    </source>
</evidence>
<keyword evidence="13" id="KW-1185">Reference proteome</keyword>